<keyword evidence="3" id="KW-1185">Reference proteome</keyword>
<evidence type="ECO:0000256" key="1">
    <source>
        <dbReference type="PROSITE-ProRule" id="PRU00023"/>
    </source>
</evidence>
<dbReference type="VEuPathDB" id="AmoebaDB:NAEGRDRAFT_74116"/>
<accession>D2VYG9</accession>
<organism evidence="3">
    <name type="scientific">Naegleria gruberi</name>
    <name type="common">Amoeba</name>
    <dbReference type="NCBI Taxonomy" id="5762"/>
    <lineage>
        <taxon>Eukaryota</taxon>
        <taxon>Discoba</taxon>
        <taxon>Heterolobosea</taxon>
        <taxon>Tetramitia</taxon>
        <taxon>Eutetramitia</taxon>
        <taxon>Vahlkampfiidae</taxon>
        <taxon>Naegleria</taxon>
    </lineage>
</organism>
<gene>
    <name evidence="2" type="ORF">NAEGRDRAFT_74116</name>
</gene>
<evidence type="ECO:0000313" key="2">
    <source>
        <dbReference type="EMBL" id="EFC38057.1"/>
    </source>
</evidence>
<dbReference type="Proteomes" id="UP000006671">
    <property type="component" value="Unassembled WGS sequence"/>
</dbReference>
<dbReference type="OrthoDB" id="163438at2759"/>
<dbReference type="PROSITE" id="PS50088">
    <property type="entry name" value="ANK_REPEAT"/>
    <property type="match status" value="1"/>
</dbReference>
<dbReference type="KEGG" id="ngr:NAEGRDRAFT_74116"/>
<dbReference type="RefSeq" id="XP_002670801.1">
    <property type="nucleotide sequence ID" value="XM_002670755.1"/>
</dbReference>
<dbReference type="Pfam" id="PF12796">
    <property type="entry name" value="Ank_2"/>
    <property type="match status" value="1"/>
</dbReference>
<proteinExistence type="predicted"/>
<keyword evidence="1" id="KW-0040">ANK repeat</keyword>
<sequence length="166" mass="19098">MSGDQLNAEFETACRRGNLNGFLTIMNIISNQEDRFTLINTPVFRNFSPPPMYTVWNGHFSMFSYLIDHNLVNFEMTDETGNTYLHIAALKGDLNFINKLLNLDEADVLVNKKDFVGKTAFELAEQRNRMDIATMIRSIKYSKKLHTALFNQFSKGNLSDIQFIVE</sequence>
<name>D2VYG9_NAEGR</name>
<reference evidence="2 3" key="1">
    <citation type="journal article" date="2010" name="Cell">
        <title>The genome of Naegleria gruberi illuminates early eukaryotic versatility.</title>
        <authorList>
            <person name="Fritz-Laylin L.K."/>
            <person name="Prochnik S.E."/>
            <person name="Ginger M.L."/>
            <person name="Dacks J.B."/>
            <person name="Carpenter M.L."/>
            <person name="Field M.C."/>
            <person name="Kuo A."/>
            <person name="Paredez A."/>
            <person name="Chapman J."/>
            <person name="Pham J."/>
            <person name="Shu S."/>
            <person name="Neupane R."/>
            <person name="Cipriano M."/>
            <person name="Mancuso J."/>
            <person name="Tu H."/>
            <person name="Salamov A."/>
            <person name="Lindquist E."/>
            <person name="Shapiro H."/>
            <person name="Lucas S."/>
            <person name="Grigoriev I.V."/>
            <person name="Cande W.Z."/>
            <person name="Fulton C."/>
            <person name="Rokhsar D.S."/>
            <person name="Dawson S.C."/>
        </authorList>
    </citation>
    <scope>NUCLEOTIDE SEQUENCE [LARGE SCALE GENOMIC DNA]</scope>
    <source>
        <strain evidence="2 3">NEG-M</strain>
    </source>
</reference>
<dbReference type="Gene3D" id="1.25.40.20">
    <property type="entry name" value="Ankyrin repeat-containing domain"/>
    <property type="match status" value="1"/>
</dbReference>
<protein>
    <submittedName>
        <fullName evidence="2">Predicted protein</fullName>
    </submittedName>
</protein>
<feature type="repeat" description="ANK" evidence="1">
    <location>
        <begin position="80"/>
        <end position="113"/>
    </location>
</feature>
<dbReference type="AlphaFoldDB" id="D2VYG9"/>
<dbReference type="GeneID" id="8857952"/>
<dbReference type="InParanoid" id="D2VYG9"/>
<dbReference type="InterPro" id="IPR002110">
    <property type="entry name" value="Ankyrin_rpt"/>
</dbReference>
<dbReference type="SUPFAM" id="SSF48403">
    <property type="entry name" value="Ankyrin repeat"/>
    <property type="match status" value="1"/>
</dbReference>
<evidence type="ECO:0000313" key="3">
    <source>
        <dbReference type="Proteomes" id="UP000006671"/>
    </source>
</evidence>
<dbReference type="InterPro" id="IPR036770">
    <property type="entry name" value="Ankyrin_rpt-contain_sf"/>
</dbReference>
<dbReference type="EMBL" id="GG738911">
    <property type="protein sequence ID" value="EFC38057.1"/>
    <property type="molecule type" value="Genomic_DNA"/>
</dbReference>